<dbReference type="AlphaFoldDB" id="A0A7G1I7K1"/>
<dbReference type="GO" id="GO:0005886">
    <property type="term" value="C:plasma membrane"/>
    <property type="evidence" value="ECO:0007669"/>
    <property type="project" value="UniProtKB-SubCell"/>
</dbReference>
<feature type="transmembrane region" description="Helical" evidence="6">
    <location>
        <begin position="506"/>
        <end position="528"/>
    </location>
</feature>
<proteinExistence type="predicted"/>
<feature type="transmembrane region" description="Helical" evidence="6">
    <location>
        <begin position="79"/>
        <end position="100"/>
    </location>
</feature>
<feature type="transmembrane region" description="Helical" evidence="6">
    <location>
        <begin position="26"/>
        <end position="43"/>
    </location>
</feature>
<dbReference type="InterPro" id="IPR004477">
    <property type="entry name" value="ComEC_N"/>
</dbReference>
<comment type="subcellular location">
    <subcellularLocation>
        <location evidence="1">Cell membrane</location>
        <topology evidence="1">Multi-pass membrane protein</topology>
    </subcellularLocation>
</comment>
<dbReference type="InterPro" id="IPR052159">
    <property type="entry name" value="Competence_DNA_uptake"/>
</dbReference>
<evidence type="ECO:0000256" key="1">
    <source>
        <dbReference type="ARBA" id="ARBA00004651"/>
    </source>
</evidence>
<accession>A0A7G1I7K1</accession>
<evidence type="ECO:0000256" key="5">
    <source>
        <dbReference type="ARBA" id="ARBA00023136"/>
    </source>
</evidence>
<dbReference type="Pfam" id="PF03772">
    <property type="entry name" value="Competence"/>
    <property type="match status" value="1"/>
</dbReference>
<feature type="transmembrane region" description="Helical" evidence="6">
    <location>
        <begin position="458"/>
        <end position="476"/>
    </location>
</feature>
<dbReference type="EMBL" id="AP023343">
    <property type="protein sequence ID" value="BCI86950.1"/>
    <property type="molecule type" value="Genomic_DNA"/>
</dbReference>
<evidence type="ECO:0000256" key="2">
    <source>
        <dbReference type="ARBA" id="ARBA00022475"/>
    </source>
</evidence>
<feature type="transmembrane region" description="Helical" evidence="6">
    <location>
        <begin position="289"/>
        <end position="311"/>
    </location>
</feature>
<dbReference type="Proteomes" id="UP000516380">
    <property type="component" value="Chromosome"/>
</dbReference>
<feature type="transmembrane region" description="Helical" evidence="6">
    <location>
        <begin position="413"/>
        <end position="446"/>
    </location>
</feature>
<evidence type="ECO:0000256" key="4">
    <source>
        <dbReference type="ARBA" id="ARBA00022989"/>
    </source>
</evidence>
<keyword evidence="9" id="KW-1185">Reference proteome</keyword>
<keyword evidence="3 6" id="KW-0812">Transmembrane</keyword>
<feature type="transmembrane region" description="Helical" evidence="6">
    <location>
        <begin position="50"/>
        <end position="67"/>
    </location>
</feature>
<name>A0A7G1I7K1_MYCKA</name>
<feature type="transmembrane region" description="Helical" evidence="6">
    <location>
        <begin position="332"/>
        <end position="350"/>
    </location>
</feature>
<gene>
    <name evidence="8" type="ORF">NIIDMKKI_21560</name>
</gene>
<evidence type="ECO:0000259" key="7">
    <source>
        <dbReference type="Pfam" id="PF03772"/>
    </source>
</evidence>
<feature type="domain" description="ComEC/Rec2-related protein" evidence="7">
    <location>
        <begin position="238"/>
        <end position="502"/>
    </location>
</feature>
<evidence type="ECO:0000313" key="9">
    <source>
        <dbReference type="Proteomes" id="UP000516380"/>
    </source>
</evidence>
<dbReference type="PANTHER" id="PTHR30619">
    <property type="entry name" value="DNA INTERNALIZATION/COMPETENCE PROTEIN COMEC/REC2"/>
    <property type="match status" value="1"/>
</dbReference>
<reference evidence="8 9" key="1">
    <citation type="submission" date="2020-07" db="EMBL/GenBank/DDBJ databases">
        <title>Mycobacterium kansasii (former subtype) with zoonotic potential isolated from diseased indoor pet cat, Japan.</title>
        <authorList>
            <person name="Fukano H."/>
            <person name="Terazono T."/>
            <person name="Hoshino Y."/>
        </authorList>
    </citation>
    <scope>NUCLEOTIDE SEQUENCE [LARGE SCALE GENOMIC DNA]</scope>
    <source>
        <strain evidence="8 9">Kuro-I</strain>
    </source>
</reference>
<feature type="transmembrane region" description="Helical" evidence="6">
    <location>
        <begin position="386"/>
        <end position="407"/>
    </location>
</feature>
<dbReference type="NCBIfam" id="TIGR00360">
    <property type="entry name" value="ComEC_N-term"/>
    <property type="match status" value="1"/>
</dbReference>
<feature type="transmembrane region" description="Helical" evidence="6">
    <location>
        <begin position="262"/>
        <end position="283"/>
    </location>
</feature>
<organism evidence="8 9">
    <name type="scientific">Mycobacterium kansasii</name>
    <dbReference type="NCBI Taxonomy" id="1768"/>
    <lineage>
        <taxon>Bacteria</taxon>
        <taxon>Bacillati</taxon>
        <taxon>Actinomycetota</taxon>
        <taxon>Actinomycetes</taxon>
        <taxon>Mycobacteriales</taxon>
        <taxon>Mycobacteriaceae</taxon>
        <taxon>Mycobacterium</taxon>
    </lineage>
</organism>
<evidence type="ECO:0000313" key="8">
    <source>
        <dbReference type="EMBL" id="BCI86950.1"/>
    </source>
</evidence>
<feature type="transmembrane region" description="Helical" evidence="6">
    <location>
        <begin position="356"/>
        <end position="374"/>
    </location>
</feature>
<keyword evidence="4 6" id="KW-1133">Transmembrane helix</keyword>
<protein>
    <recommendedName>
        <fullName evidence="7">ComEC/Rec2-related protein domain-containing protein</fullName>
    </recommendedName>
</protein>
<keyword evidence="5 6" id="KW-0472">Membrane</keyword>
<dbReference type="PANTHER" id="PTHR30619:SF7">
    <property type="entry name" value="BETA-LACTAMASE DOMAIN PROTEIN"/>
    <property type="match status" value="1"/>
</dbReference>
<keyword evidence="2" id="KW-1003">Cell membrane</keyword>
<sequence length="531" mass="54034">MSDAGAPLTGPVDPVPGAAARLDVRLVPAALTSWVVTAAGIGWPVGRPCASCCLMVATGSAALWWHAARRPKCPPQLRAISAALVAVGVVGAGYGFAIALRADAVGRHPISAAFGTSAPVTVTPSETALSLGAGRLIFRATIQRLRDDEISGRVVVFARASEFGELMAGQPVRFTARITRPTRRDLTVAVLTAAGRPRTVCAGRAGAVYRAAHTVRGRFAAAVREVLPGDQAAMLPALVLGDTSAIGPATGREFRAAGMTHLTAVSGANVTIVCAAVLFSARLVGLRAAVGLTVAALAAFVVVVQPTASVLRAAVMGAIGLAGMLSSRRRQAIPALSASVLVLMATAPQLAVDMGFALSVVATAGLVVIAPLWSRRLVARGLPKPLADALAVAAAAQVVTAPLVAAISGRFSLVAVFANLAVTAVIAPITVLGSAAALLAVLWPAGAQLLIRFTGPEMWWVLRVAHWAAGVPMATVPVPEGPAGALLVGGVTVLAVALWRFRWFRLATSWALVAALGCLLAWSLAGLVGPT</sequence>
<evidence type="ECO:0000256" key="3">
    <source>
        <dbReference type="ARBA" id="ARBA00022692"/>
    </source>
</evidence>
<evidence type="ECO:0000256" key="6">
    <source>
        <dbReference type="SAM" id="Phobius"/>
    </source>
</evidence>
<feature type="transmembrane region" description="Helical" evidence="6">
    <location>
        <begin position="482"/>
        <end position="499"/>
    </location>
</feature>